<protein>
    <submittedName>
        <fullName evidence="2">Uncharacterized protein</fullName>
    </submittedName>
</protein>
<feature type="region of interest" description="Disordered" evidence="1">
    <location>
        <begin position="48"/>
        <end position="83"/>
    </location>
</feature>
<gene>
    <name evidence="2" type="ORF">HNR40_009256</name>
</gene>
<reference evidence="2 3" key="1">
    <citation type="submission" date="2020-08" db="EMBL/GenBank/DDBJ databases">
        <title>Genomic Encyclopedia of Type Strains, Phase IV (KMG-IV): sequencing the most valuable type-strain genomes for metagenomic binning, comparative biology and taxonomic classification.</title>
        <authorList>
            <person name="Goeker M."/>
        </authorList>
    </citation>
    <scope>NUCLEOTIDE SEQUENCE [LARGE SCALE GENOMIC DNA]</scope>
    <source>
        <strain evidence="2 3">DSM 45385</strain>
    </source>
</reference>
<evidence type="ECO:0000313" key="3">
    <source>
        <dbReference type="Proteomes" id="UP000568380"/>
    </source>
</evidence>
<proteinExistence type="predicted"/>
<name>A0A7W8AET0_9ACTN</name>
<feature type="compositionally biased region" description="Basic and acidic residues" evidence="1">
    <location>
        <begin position="65"/>
        <end position="83"/>
    </location>
</feature>
<accession>A0A7W8AET0</accession>
<dbReference type="AlphaFoldDB" id="A0A7W8AET0"/>
<comment type="caution">
    <text evidence="2">The sequence shown here is derived from an EMBL/GenBank/DDBJ whole genome shotgun (WGS) entry which is preliminary data.</text>
</comment>
<dbReference type="EMBL" id="JACHIN010000019">
    <property type="protein sequence ID" value="MBB5083751.1"/>
    <property type="molecule type" value="Genomic_DNA"/>
</dbReference>
<evidence type="ECO:0000313" key="2">
    <source>
        <dbReference type="EMBL" id="MBB5083751.1"/>
    </source>
</evidence>
<organism evidence="2 3">
    <name type="scientific">Nonomuraea endophytica</name>
    <dbReference type="NCBI Taxonomy" id="714136"/>
    <lineage>
        <taxon>Bacteria</taxon>
        <taxon>Bacillati</taxon>
        <taxon>Actinomycetota</taxon>
        <taxon>Actinomycetes</taxon>
        <taxon>Streptosporangiales</taxon>
        <taxon>Streptosporangiaceae</taxon>
        <taxon>Nonomuraea</taxon>
    </lineage>
</organism>
<dbReference type="Proteomes" id="UP000568380">
    <property type="component" value="Unassembled WGS sequence"/>
</dbReference>
<keyword evidence="3" id="KW-1185">Reference proteome</keyword>
<evidence type="ECO:0000256" key="1">
    <source>
        <dbReference type="SAM" id="MobiDB-lite"/>
    </source>
</evidence>
<dbReference type="RefSeq" id="WP_184973150.1">
    <property type="nucleotide sequence ID" value="NZ_JACHIN010000019.1"/>
</dbReference>
<sequence>MEIVIALVFAGAVLFGADRLLLWLESRGHVNWRRKGRRDLSKEPRTELDDIFGDTGFGDTGLGDKSFRDKSFGDKSFRDKTKR</sequence>